<sequence>MPAVFMSHLIPSMEAVHALANKLTGRPADSRLPGLYVPITSPNDSLTFQYVSAELPLLSLTQRFTPWEKGGHIAALVSLIFMFFVMALFVCCCAFTQSALIIEDYNHRDEMQLLWRLQENDENDRLNGPHLQRDPDNLSMHSEATQASVEAESEHALL</sequence>
<evidence type="ECO:0000256" key="1">
    <source>
        <dbReference type="SAM" id="MobiDB-lite"/>
    </source>
</evidence>
<evidence type="ECO:0000313" key="3">
    <source>
        <dbReference type="EMBL" id="KAK5986425.1"/>
    </source>
</evidence>
<reference evidence="3 4" key="1">
    <citation type="submission" date="2019-10" db="EMBL/GenBank/DDBJ databases">
        <title>Assembly and Annotation for the nematode Trichostrongylus colubriformis.</title>
        <authorList>
            <person name="Martin J."/>
        </authorList>
    </citation>
    <scope>NUCLEOTIDE SEQUENCE [LARGE SCALE GENOMIC DNA]</scope>
    <source>
        <strain evidence="3">G859</strain>
        <tissue evidence="3">Whole worm</tissue>
    </source>
</reference>
<feature type="region of interest" description="Disordered" evidence="1">
    <location>
        <begin position="124"/>
        <end position="145"/>
    </location>
</feature>
<dbReference type="Proteomes" id="UP001331761">
    <property type="component" value="Unassembled WGS sequence"/>
</dbReference>
<keyword evidence="2" id="KW-0812">Transmembrane</keyword>
<name>A0AAN8G939_TRICO</name>
<accession>A0AAN8G939</accession>
<keyword evidence="2" id="KW-0472">Membrane</keyword>
<protein>
    <submittedName>
        <fullName evidence="3">Uncharacterized protein</fullName>
    </submittedName>
</protein>
<keyword evidence="4" id="KW-1185">Reference proteome</keyword>
<comment type="caution">
    <text evidence="3">The sequence shown here is derived from an EMBL/GenBank/DDBJ whole genome shotgun (WGS) entry which is preliminary data.</text>
</comment>
<gene>
    <name evidence="3" type="ORF">GCK32_016456</name>
</gene>
<feature type="transmembrane region" description="Helical" evidence="2">
    <location>
        <begin position="73"/>
        <end position="102"/>
    </location>
</feature>
<feature type="compositionally biased region" description="Basic and acidic residues" evidence="1">
    <location>
        <begin position="124"/>
        <end position="136"/>
    </location>
</feature>
<proteinExistence type="predicted"/>
<dbReference type="AlphaFoldDB" id="A0AAN8G939"/>
<evidence type="ECO:0000313" key="4">
    <source>
        <dbReference type="Proteomes" id="UP001331761"/>
    </source>
</evidence>
<dbReference type="EMBL" id="WIXE01000640">
    <property type="protein sequence ID" value="KAK5986425.1"/>
    <property type="molecule type" value="Genomic_DNA"/>
</dbReference>
<keyword evidence="2" id="KW-1133">Transmembrane helix</keyword>
<evidence type="ECO:0000256" key="2">
    <source>
        <dbReference type="SAM" id="Phobius"/>
    </source>
</evidence>
<organism evidence="3 4">
    <name type="scientific">Trichostrongylus colubriformis</name>
    <name type="common">Black scour worm</name>
    <dbReference type="NCBI Taxonomy" id="6319"/>
    <lineage>
        <taxon>Eukaryota</taxon>
        <taxon>Metazoa</taxon>
        <taxon>Ecdysozoa</taxon>
        <taxon>Nematoda</taxon>
        <taxon>Chromadorea</taxon>
        <taxon>Rhabditida</taxon>
        <taxon>Rhabditina</taxon>
        <taxon>Rhabditomorpha</taxon>
        <taxon>Strongyloidea</taxon>
        <taxon>Trichostrongylidae</taxon>
        <taxon>Trichostrongylus</taxon>
    </lineage>
</organism>